<evidence type="ECO:0000256" key="6">
    <source>
        <dbReference type="ARBA" id="ARBA00022723"/>
    </source>
</evidence>
<dbReference type="PRINTS" id="PR00463">
    <property type="entry name" value="EP450I"/>
</dbReference>
<dbReference type="InterPro" id="IPR017972">
    <property type="entry name" value="Cyt_P450_CS"/>
</dbReference>
<dbReference type="PROSITE" id="PS00086">
    <property type="entry name" value="CYTOCHROME_P450"/>
    <property type="match status" value="1"/>
</dbReference>
<evidence type="ECO:0000256" key="11">
    <source>
        <dbReference type="ARBA" id="ARBA00023136"/>
    </source>
</evidence>
<keyword evidence="14" id="KW-1133">Transmembrane helix</keyword>
<dbReference type="GO" id="GO:0020037">
    <property type="term" value="F:heme binding"/>
    <property type="evidence" value="ECO:0007669"/>
    <property type="project" value="InterPro"/>
</dbReference>
<evidence type="ECO:0000256" key="14">
    <source>
        <dbReference type="SAM" id="Phobius"/>
    </source>
</evidence>
<keyword evidence="7 13" id="KW-0560">Oxidoreductase</keyword>
<dbReference type="SUPFAM" id="SSF48264">
    <property type="entry name" value="Cytochrome P450"/>
    <property type="match status" value="1"/>
</dbReference>
<dbReference type="InterPro" id="IPR036396">
    <property type="entry name" value="Cyt_P450_sf"/>
</dbReference>
<dbReference type="PANTHER" id="PTHR47943:SF2">
    <property type="entry name" value="CYTOCHROME P450"/>
    <property type="match status" value="1"/>
</dbReference>
<evidence type="ECO:0000313" key="15">
    <source>
        <dbReference type="EMBL" id="ATG29991.1"/>
    </source>
</evidence>
<reference evidence="15" key="1">
    <citation type="journal article" date="2017" name="Front. Plant Sci.">
        <title>Transcriptome Assembly and Systematic Identification of Novel Cytochrome P450s in Taxus chinensis.</title>
        <authorList>
            <person name="Liao W."/>
            <person name="Zhao S."/>
            <person name="Zhang M."/>
            <person name="Dong K."/>
            <person name="Chen Y."/>
            <person name="Fu C."/>
            <person name="Yu L."/>
        </authorList>
    </citation>
    <scope>NUCLEOTIDE SEQUENCE</scope>
</reference>
<proteinExistence type="evidence at transcript level"/>
<dbReference type="Pfam" id="PF00067">
    <property type="entry name" value="p450"/>
    <property type="match status" value="1"/>
</dbReference>
<evidence type="ECO:0000256" key="4">
    <source>
        <dbReference type="ARBA" id="ARBA00010617"/>
    </source>
</evidence>
<evidence type="ECO:0000256" key="9">
    <source>
        <dbReference type="ARBA" id="ARBA00023033"/>
    </source>
</evidence>
<keyword evidence="8 12" id="KW-0408">Iron</keyword>
<organism evidence="15">
    <name type="scientific">Taxus chinensis</name>
    <name type="common">Chinese yew</name>
    <name type="synonym">Taxus wallichiana var. chinensis</name>
    <dbReference type="NCBI Taxonomy" id="29808"/>
    <lineage>
        <taxon>Eukaryota</taxon>
        <taxon>Viridiplantae</taxon>
        <taxon>Streptophyta</taxon>
        <taxon>Embryophyta</taxon>
        <taxon>Tracheophyta</taxon>
        <taxon>Spermatophyta</taxon>
        <taxon>Pinopsida</taxon>
        <taxon>Pinidae</taxon>
        <taxon>Conifers II</taxon>
        <taxon>Cupressales</taxon>
        <taxon>Taxaceae</taxon>
        <taxon>Taxus</taxon>
    </lineage>
</organism>
<dbReference type="EMBL" id="MF448670">
    <property type="protein sequence ID" value="ATG29991.1"/>
    <property type="molecule type" value="mRNA"/>
</dbReference>
<comment type="similarity">
    <text evidence="4 13">Belongs to the cytochrome P450 family.</text>
</comment>
<protein>
    <submittedName>
        <fullName evidence="15">CYP750C19</fullName>
    </submittedName>
</protein>
<keyword evidence="11 14" id="KW-0472">Membrane</keyword>
<keyword evidence="10" id="KW-0876">Taxol biosynthesis</keyword>
<dbReference type="GO" id="GO:0004497">
    <property type="term" value="F:monooxygenase activity"/>
    <property type="evidence" value="ECO:0007669"/>
    <property type="project" value="UniProtKB-KW"/>
</dbReference>
<sequence>MASLYVSEIEAATKGFGILLIFVFILYKFLINKKPSRPDNQLKLPPGPRPWPLVGNLHQLGHLPHQSLAELAKKYGNIVFLRLGSVPTVVISSPAMAKEFLKTHDSVFASRPPVSAAKYLFYDHRDVTFARYGEYWKQMRKLCTMELFTVKRTESFKSVREEEVITMVRSIWQQSEEGIHSVDLRGSLSLLTQNIVCRMFSGRTFSDDELNGGVGFKDMLSEMAAVAGAFVIGDYIRFLEWFDLEGIRRRMRVVQKIFDGFAEKVIDEHINRRREKSEDENRVKDMVDVLLDRAESESQSMEVKISRVHIKAIILDILIAGVETSSTTIEWAMSELLKNPHVLEKAQQEIESLVGRDRFLVEKDVTSCEYLRCIVRETFRLHPPVPLLLPHESMEVCFVDGYYIPPKTMLLVNVWAMGRDENVWADPLQFNPERFMGKTTDVKGQDFELIPFGTGRRGCPGISMGLSIVELALAELIHCFDWSVECELNMDEFFGITVPKKFPLFSRPSWRMSKKYDSIFDIKKSG</sequence>
<dbReference type="GO" id="GO:0042617">
    <property type="term" value="P:paclitaxel biosynthetic process"/>
    <property type="evidence" value="ECO:0007669"/>
    <property type="project" value="UniProtKB-UniPathway"/>
</dbReference>
<dbReference type="GO" id="GO:0005506">
    <property type="term" value="F:iron ion binding"/>
    <property type="evidence" value="ECO:0007669"/>
    <property type="project" value="InterPro"/>
</dbReference>
<keyword evidence="6 12" id="KW-0479">Metal-binding</keyword>
<evidence type="ECO:0000256" key="1">
    <source>
        <dbReference type="ARBA" id="ARBA00001971"/>
    </source>
</evidence>
<evidence type="ECO:0000256" key="3">
    <source>
        <dbReference type="ARBA" id="ARBA00005122"/>
    </source>
</evidence>
<evidence type="ECO:0000256" key="2">
    <source>
        <dbReference type="ARBA" id="ARBA00004370"/>
    </source>
</evidence>
<dbReference type="FunFam" id="1.10.630.10:FF:000011">
    <property type="entry name" value="Cytochrome P450 83B1"/>
    <property type="match status" value="1"/>
</dbReference>
<comment type="subcellular location">
    <subcellularLocation>
        <location evidence="2">Membrane</location>
    </subcellularLocation>
</comment>
<evidence type="ECO:0000256" key="5">
    <source>
        <dbReference type="ARBA" id="ARBA00022617"/>
    </source>
</evidence>
<dbReference type="UniPathway" id="UPA00842"/>
<dbReference type="AlphaFoldDB" id="A0A291FB37"/>
<evidence type="ECO:0000256" key="7">
    <source>
        <dbReference type="ARBA" id="ARBA00023002"/>
    </source>
</evidence>
<accession>A0A291FB37</accession>
<dbReference type="PANTHER" id="PTHR47943">
    <property type="entry name" value="CYTOCHROME P450 93A3-LIKE"/>
    <property type="match status" value="1"/>
</dbReference>
<comment type="pathway">
    <text evidence="3">Alkaloid biosynthesis; taxol biosynthesis.</text>
</comment>
<keyword evidence="14" id="KW-0812">Transmembrane</keyword>
<dbReference type="GO" id="GO:0016020">
    <property type="term" value="C:membrane"/>
    <property type="evidence" value="ECO:0007669"/>
    <property type="project" value="UniProtKB-SubCell"/>
</dbReference>
<dbReference type="Gene3D" id="1.10.630.10">
    <property type="entry name" value="Cytochrome P450"/>
    <property type="match status" value="1"/>
</dbReference>
<dbReference type="InterPro" id="IPR002401">
    <property type="entry name" value="Cyt_P450_E_grp-I"/>
</dbReference>
<dbReference type="InterPro" id="IPR001128">
    <property type="entry name" value="Cyt_P450"/>
</dbReference>
<name>A0A291FB37_TAXCH</name>
<evidence type="ECO:0000256" key="12">
    <source>
        <dbReference type="PIRSR" id="PIRSR602401-1"/>
    </source>
</evidence>
<dbReference type="PRINTS" id="PR00385">
    <property type="entry name" value="P450"/>
</dbReference>
<dbReference type="CDD" id="cd20618">
    <property type="entry name" value="CYP71_clan"/>
    <property type="match status" value="1"/>
</dbReference>
<feature type="transmembrane region" description="Helical" evidence="14">
    <location>
        <begin position="12"/>
        <end position="31"/>
    </location>
</feature>
<keyword evidence="5 12" id="KW-0349">Heme</keyword>
<keyword evidence="9 13" id="KW-0503">Monooxygenase</keyword>
<evidence type="ECO:0000256" key="13">
    <source>
        <dbReference type="RuleBase" id="RU000461"/>
    </source>
</evidence>
<comment type="cofactor">
    <cofactor evidence="1 12">
        <name>heme</name>
        <dbReference type="ChEBI" id="CHEBI:30413"/>
    </cofactor>
</comment>
<evidence type="ECO:0000256" key="8">
    <source>
        <dbReference type="ARBA" id="ARBA00023004"/>
    </source>
</evidence>
<feature type="binding site" description="axial binding residue" evidence="12">
    <location>
        <position position="459"/>
    </location>
    <ligand>
        <name>heme</name>
        <dbReference type="ChEBI" id="CHEBI:30413"/>
    </ligand>
    <ligandPart>
        <name>Fe</name>
        <dbReference type="ChEBI" id="CHEBI:18248"/>
    </ligandPart>
</feature>
<evidence type="ECO:0000256" key="10">
    <source>
        <dbReference type="ARBA" id="ARBA00023059"/>
    </source>
</evidence>
<dbReference type="GO" id="GO:0016705">
    <property type="term" value="F:oxidoreductase activity, acting on paired donors, with incorporation or reduction of molecular oxygen"/>
    <property type="evidence" value="ECO:0007669"/>
    <property type="project" value="InterPro"/>
</dbReference>